<dbReference type="Gene3D" id="3.30.420.10">
    <property type="entry name" value="Ribonuclease H-like superfamily/Ribonuclease H"/>
    <property type="match status" value="1"/>
</dbReference>
<feature type="compositionally biased region" description="Low complexity" evidence="1">
    <location>
        <begin position="18"/>
        <end position="30"/>
    </location>
</feature>
<proteinExistence type="predicted"/>
<feature type="compositionally biased region" description="Polar residues" evidence="1">
    <location>
        <begin position="209"/>
        <end position="220"/>
    </location>
</feature>
<feature type="compositionally biased region" description="Basic and acidic residues" evidence="1">
    <location>
        <begin position="292"/>
        <end position="321"/>
    </location>
</feature>
<evidence type="ECO:0000256" key="1">
    <source>
        <dbReference type="SAM" id="MobiDB-lite"/>
    </source>
</evidence>
<reference evidence="3" key="1">
    <citation type="submission" date="2020-09" db="EMBL/GenBank/DDBJ databases">
        <title>Genome-Enabled Discovery of Anthraquinone Biosynthesis in Senna tora.</title>
        <authorList>
            <person name="Kang S.-H."/>
            <person name="Pandey R.P."/>
            <person name="Lee C.-M."/>
            <person name="Sim J.-S."/>
            <person name="Jeong J.-T."/>
            <person name="Choi B.-S."/>
            <person name="Jung M."/>
            <person name="Ginzburg D."/>
            <person name="Zhao K."/>
            <person name="Won S.Y."/>
            <person name="Oh T.-J."/>
            <person name="Yu Y."/>
            <person name="Kim N.-H."/>
            <person name="Lee O.R."/>
            <person name="Lee T.-H."/>
            <person name="Bashyal P."/>
            <person name="Kim T.-S."/>
            <person name="Lee W.-H."/>
            <person name="Kawkins C."/>
            <person name="Kim C.-K."/>
            <person name="Kim J.S."/>
            <person name="Ahn B.O."/>
            <person name="Rhee S.Y."/>
            <person name="Sohng J.K."/>
        </authorList>
    </citation>
    <scope>NUCLEOTIDE SEQUENCE</scope>
    <source>
        <tissue evidence="3">Leaf</tissue>
    </source>
</reference>
<sequence length="561" mass="61748">MATQRAEGGTAGGPSVDRTTTLLAALTARRAAQEKAREAGTGGTPEQGSKLLQEEIQEMRQKMGNKEGQGDNSKKQDTHKSGSRKSRSSKWRGRGEKLDRSSSESRSGESSSSSQSTDFTPPKKKRRYPFVDSIMEVVMPKLRTPTQLKHYDGASDPVAHVNSFKAAMLYAGAPDEVMCRAFPSTLDGDAQLWFSDLPSGREGVIPQGFSHQVHQSSQADTRIEDGSGPHRLKKEGNPRRRRRSLLGAEAKDIRGKTGRKIGGTIGAERSGDRSPTGRSGPDSSRIPPLIKGRQEGTGDRRDQRLDDRNHRGNDQRHREDNTDTVAGTIHVIAGGIVRGTEADPHTRKRQVRSVMRVMNAELVDPREREEERRPNPEGEMEAMALAKENPTRTTKVGVDLDPSLRKSVAEYEALIAGLRLAKELGAKKATVHSDSQLVVGQLRLFAKEGSSLINMAEEKMLKELDAPPVQQAPLCITTTTLQAPLELKSGLIHLLPKFRGLANEDPYNHLKEFHVVCSSMKPDRITEDPLKLRAFPFSLEDALQRSGYSIYPQVLSRAGNK</sequence>
<feature type="compositionally biased region" description="Basic and acidic residues" evidence="1">
    <location>
        <begin position="93"/>
        <end position="107"/>
    </location>
</feature>
<feature type="region of interest" description="Disordered" evidence="1">
    <location>
        <begin position="203"/>
        <end position="325"/>
    </location>
</feature>
<dbReference type="Proteomes" id="UP000634136">
    <property type="component" value="Unassembled WGS sequence"/>
</dbReference>
<dbReference type="InterPro" id="IPR036397">
    <property type="entry name" value="RNaseH_sf"/>
</dbReference>
<accession>A0A834WRK5</accession>
<dbReference type="OrthoDB" id="1740536at2759"/>
<dbReference type="GO" id="GO:0003676">
    <property type="term" value="F:nucleic acid binding"/>
    <property type="evidence" value="ECO:0007669"/>
    <property type="project" value="InterPro"/>
</dbReference>
<evidence type="ECO:0000313" key="4">
    <source>
        <dbReference type="Proteomes" id="UP000634136"/>
    </source>
</evidence>
<dbReference type="AlphaFoldDB" id="A0A834WRK5"/>
<feature type="region of interest" description="Disordered" evidence="1">
    <location>
        <begin position="1"/>
        <end position="127"/>
    </location>
</feature>
<evidence type="ECO:0000259" key="2">
    <source>
        <dbReference type="Pfam" id="PF13456"/>
    </source>
</evidence>
<protein>
    <recommendedName>
        <fullName evidence="2">RNase H type-1 domain-containing protein</fullName>
    </recommendedName>
</protein>
<keyword evidence="4" id="KW-1185">Reference proteome</keyword>
<dbReference type="EMBL" id="JAAIUW010000006">
    <property type="protein sequence ID" value="KAF7827254.1"/>
    <property type="molecule type" value="Genomic_DNA"/>
</dbReference>
<dbReference type="InterPro" id="IPR012337">
    <property type="entry name" value="RNaseH-like_sf"/>
</dbReference>
<feature type="domain" description="RNase H type-1" evidence="2">
    <location>
        <begin position="391"/>
        <end position="456"/>
    </location>
</feature>
<dbReference type="PANTHER" id="PTHR33223">
    <property type="entry name" value="CCHC-TYPE DOMAIN-CONTAINING PROTEIN"/>
    <property type="match status" value="1"/>
</dbReference>
<gene>
    <name evidence="3" type="ORF">G2W53_018418</name>
</gene>
<name>A0A834WRK5_9FABA</name>
<comment type="caution">
    <text evidence="3">The sequence shown here is derived from an EMBL/GenBank/DDBJ whole genome shotgun (WGS) entry which is preliminary data.</text>
</comment>
<dbReference type="PANTHER" id="PTHR33223:SF10">
    <property type="entry name" value="AMINOTRANSFERASE-LIKE PLANT MOBILE DOMAIN-CONTAINING PROTEIN"/>
    <property type="match status" value="1"/>
</dbReference>
<dbReference type="GO" id="GO:0004523">
    <property type="term" value="F:RNA-DNA hybrid ribonuclease activity"/>
    <property type="evidence" value="ECO:0007669"/>
    <property type="project" value="InterPro"/>
</dbReference>
<dbReference type="SUPFAM" id="SSF53098">
    <property type="entry name" value="Ribonuclease H-like"/>
    <property type="match status" value="1"/>
</dbReference>
<organism evidence="3 4">
    <name type="scientific">Senna tora</name>
    <dbReference type="NCBI Taxonomy" id="362788"/>
    <lineage>
        <taxon>Eukaryota</taxon>
        <taxon>Viridiplantae</taxon>
        <taxon>Streptophyta</taxon>
        <taxon>Embryophyta</taxon>
        <taxon>Tracheophyta</taxon>
        <taxon>Spermatophyta</taxon>
        <taxon>Magnoliopsida</taxon>
        <taxon>eudicotyledons</taxon>
        <taxon>Gunneridae</taxon>
        <taxon>Pentapetalae</taxon>
        <taxon>rosids</taxon>
        <taxon>fabids</taxon>
        <taxon>Fabales</taxon>
        <taxon>Fabaceae</taxon>
        <taxon>Caesalpinioideae</taxon>
        <taxon>Cassia clade</taxon>
        <taxon>Senna</taxon>
    </lineage>
</organism>
<feature type="compositionally biased region" description="Basic residues" evidence="1">
    <location>
        <begin position="81"/>
        <end position="92"/>
    </location>
</feature>
<evidence type="ECO:0000313" key="3">
    <source>
        <dbReference type="EMBL" id="KAF7827254.1"/>
    </source>
</evidence>
<feature type="compositionally biased region" description="Basic and acidic residues" evidence="1">
    <location>
        <begin position="221"/>
        <end position="238"/>
    </location>
</feature>
<feature type="compositionally biased region" description="Basic and acidic residues" evidence="1">
    <location>
        <begin position="57"/>
        <end position="80"/>
    </location>
</feature>
<dbReference type="Pfam" id="PF13456">
    <property type="entry name" value="RVT_3"/>
    <property type="match status" value="1"/>
</dbReference>
<dbReference type="InterPro" id="IPR002156">
    <property type="entry name" value="RNaseH_domain"/>
</dbReference>